<dbReference type="EMBL" id="JADCNL010000013">
    <property type="protein sequence ID" value="KAG0455501.1"/>
    <property type="molecule type" value="Genomic_DNA"/>
</dbReference>
<feature type="transmembrane region" description="Helical" evidence="2">
    <location>
        <begin position="239"/>
        <end position="258"/>
    </location>
</feature>
<feature type="transmembrane region" description="Helical" evidence="2">
    <location>
        <begin position="288"/>
        <end position="306"/>
    </location>
</feature>
<dbReference type="AlphaFoldDB" id="A0A835UDL4"/>
<gene>
    <name evidence="3" type="ORF">HPP92_024793</name>
</gene>
<evidence type="ECO:0000313" key="3">
    <source>
        <dbReference type="EMBL" id="KAG0455501.1"/>
    </source>
</evidence>
<evidence type="ECO:0000256" key="1">
    <source>
        <dbReference type="ARBA" id="ARBA00023303"/>
    </source>
</evidence>
<sequence>MEKWPGRGFGNFRARCPFLLLRLYCSGALTQRQTSFVSLLVIQYLLKAQLLHSLCFVLVSNRVFAKDAKMQNLHAKSTSISRTMSPFNEKEGDLTCHNAPFHSGGNSPIGFSGPLLMNKKTEKSFGPKLGKQYSRTLTMAHEELVNAKLQYHSHGMKNENLIKSGPLGMCNKTDCVQCPGAYRAKQEGNKEKKVQIENKLYKILYGDSKGWARKVVASLNSNLPIMNPHTKIVQQWNKFFVISCLVAIFTDPLFFFLLNVDRFRLAYVAPESRVVGAGDLVDDPKKVALNYLQGFFILDLFVLLPLPQIHFIYYETEADINRGEGALAIE</sequence>
<name>A0A835UDL4_VANPL</name>
<organism evidence="3 4">
    <name type="scientific">Vanilla planifolia</name>
    <name type="common">Vanilla</name>
    <dbReference type="NCBI Taxonomy" id="51239"/>
    <lineage>
        <taxon>Eukaryota</taxon>
        <taxon>Viridiplantae</taxon>
        <taxon>Streptophyta</taxon>
        <taxon>Embryophyta</taxon>
        <taxon>Tracheophyta</taxon>
        <taxon>Spermatophyta</taxon>
        <taxon>Magnoliopsida</taxon>
        <taxon>Liliopsida</taxon>
        <taxon>Asparagales</taxon>
        <taxon>Orchidaceae</taxon>
        <taxon>Vanilloideae</taxon>
        <taxon>Vanilleae</taxon>
        <taxon>Vanilla</taxon>
    </lineage>
</organism>
<keyword evidence="4" id="KW-1185">Reference proteome</keyword>
<dbReference type="PANTHER" id="PTHR45651">
    <property type="entry name" value="CYCLIC NUCLEOTIDE-GATED ION CHANNEL 15-RELATED-RELATED"/>
    <property type="match status" value="1"/>
</dbReference>
<dbReference type="GO" id="GO:0034220">
    <property type="term" value="P:monoatomic ion transmembrane transport"/>
    <property type="evidence" value="ECO:0007669"/>
    <property type="project" value="UniProtKB-KW"/>
</dbReference>
<protein>
    <submittedName>
        <fullName evidence="3">Uncharacterized protein</fullName>
    </submittedName>
</protein>
<accession>A0A835UDL4</accession>
<dbReference type="PANTHER" id="PTHR45651:SF11">
    <property type="entry name" value="CYCLIC NUCLEOTIDE-GATED ION CHANNEL 20, CHLOROPLASTIC-RELATED"/>
    <property type="match status" value="1"/>
</dbReference>
<evidence type="ECO:0000313" key="4">
    <source>
        <dbReference type="Proteomes" id="UP000636800"/>
    </source>
</evidence>
<reference evidence="3 4" key="1">
    <citation type="journal article" date="2020" name="Nat. Food">
        <title>A phased Vanilla planifolia genome enables genetic improvement of flavour and production.</title>
        <authorList>
            <person name="Hasing T."/>
            <person name="Tang H."/>
            <person name="Brym M."/>
            <person name="Khazi F."/>
            <person name="Huang T."/>
            <person name="Chambers A.H."/>
        </authorList>
    </citation>
    <scope>NUCLEOTIDE SEQUENCE [LARGE SCALE GENOMIC DNA]</scope>
    <source>
        <tissue evidence="3">Leaf</tissue>
    </source>
</reference>
<keyword evidence="1" id="KW-0813">Transport</keyword>
<keyword evidence="2" id="KW-0812">Transmembrane</keyword>
<feature type="transmembrane region" description="Helical" evidence="2">
    <location>
        <begin position="36"/>
        <end position="59"/>
    </location>
</feature>
<evidence type="ECO:0000256" key="2">
    <source>
        <dbReference type="SAM" id="Phobius"/>
    </source>
</evidence>
<dbReference type="GO" id="GO:0016020">
    <property type="term" value="C:membrane"/>
    <property type="evidence" value="ECO:0007669"/>
    <property type="project" value="UniProtKB-SubCell"/>
</dbReference>
<keyword evidence="1" id="KW-0406">Ion transport</keyword>
<proteinExistence type="predicted"/>
<keyword evidence="1" id="KW-0407">Ion channel</keyword>
<dbReference type="OrthoDB" id="3176171at2759"/>
<keyword evidence="2" id="KW-1133">Transmembrane helix</keyword>
<comment type="caution">
    <text evidence="3">The sequence shown here is derived from an EMBL/GenBank/DDBJ whole genome shotgun (WGS) entry which is preliminary data.</text>
</comment>
<dbReference type="Proteomes" id="UP000636800">
    <property type="component" value="Chromosome 13"/>
</dbReference>
<keyword evidence="2" id="KW-0472">Membrane</keyword>